<keyword evidence="5" id="KW-1003">Cell membrane</keyword>
<keyword evidence="10" id="KW-0106">Calcium</keyword>
<feature type="signal peptide" evidence="22">
    <location>
        <begin position="1"/>
        <end position="21"/>
    </location>
</feature>
<dbReference type="InterPro" id="IPR009039">
    <property type="entry name" value="EAR"/>
</dbReference>
<keyword evidence="11 21" id="KW-1133">Transmembrane helix</keyword>
<dbReference type="InterPro" id="IPR026919">
    <property type="entry name" value="ADGRV1"/>
</dbReference>
<dbReference type="InterPro" id="IPR000203">
    <property type="entry name" value="GPS"/>
</dbReference>
<feature type="transmembrane region" description="Helical" evidence="21">
    <location>
        <begin position="6007"/>
        <end position="6027"/>
    </location>
</feature>
<evidence type="ECO:0000256" key="11">
    <source>
        <dbReference type="ARBA" id="ARBA00022989"/>
    </source>
</evidence>
<keyword evidence="7 22" id="KW-0732">Signal</keyword>
<dbReference type="GO" id="GO:0001965">
    <property type="term" value="F:G-protein alpha-subunit binding"/>
    <property type="evidence" value="ECO:0007669"/>
    <property type="project" value="TreeGrafter"/>
</dbReference>
<evidence type="ECO:0000256" key="6">
    <source>
        <dbReference type="ARBA" id="ARBA00022692"/>
    </source>
</evidence>
<evidence type="ECO:0000256" key="13">
    <source>
        <dbReference type="ARBA" id="ARBA00023136"/>
    </source>
</evidence>
<dbReference type="PROSITE" id="PS50261">
    <property type="entry name" value="G_PROTEIN_RECEP_F2_4"/>
    <property type="match status" value="1"/>
</dbReference>
<feature type="chain" id="PRO_5040920120" description="Adhesion G-protein coupled receptor V1" evidence="22">
    <location>
        <begin position="22"/>
        <end position="6207"/>
    </location>
</feature>
<evidence type="ECO:0000256" key="8">
    <source>
        <dbReference type="ARBA" id="ARBA00022737"/>
    </source>
</evidence>
<dbReference type="CTD" id="84059"/>
<dbReference type="Gene3D" id="1.20.1070.10">
    <property type="entry name" value="Rhodopsin 7-helix transmembrane proteins"/>
    <property type="match status" value="1"/>
</dbReference>
<dbReference type="InterPro" id="IPR038081">
    <property type="entry name" value="CalX-like_sf"/>
</dbReference>
<evidence type="ECO:0000256" key="18">
    <source>
        <dbReference type="ARBA" id="ARBA00070037"/>
    </source>
</evidence>
<feature type="transmembrane region" description="Helical" evidence="21">
    <location>
        <begin position="5914"/>
        <end position="5940"/>
    </location>
</feature>
<dbReference type="GO" id="GO:0004930">
    <property type="term" value="F:G protein-coupled receptor activity"/>
    <property type="evidence" value="ECO:0007669"/>
    <property type="project" value="UniProtKB-KW"/>
</dbReference>
<dbReference type="GO" id="GO:0007166">
    <property type="term" value="P:cell surface receptor signaling pathway"/>
    <property type="evidence" value="ECO:0007669"/>
    <property type="project" value="InterPro"/>
</dbReference>
<dbReference type="InterPro" id="IPR017981">
    <property type="entry name" value="GPCR_2-like_7TM"/>
</dbReference>
<dbReference type="FunFam" id="2.60.40.2030:FF:000021">
    <property type="entry name" value="Adhesion G protein-coupled receptor V1"/>
    <property type="match status" value="1"/>
</dbReference>
<evidence type="ECO:0000313" key="26">
    <source>
        <dbReference type="RefSeq" id="XP_055367079.1"/>
    </source>
</evidence>
<evidence type="ECO:0000259" key="24">
    <source>
        <dbReference type="PROSITE" id="PS50261"/>
    </source>
</evidence>
<feature type="transmembrane region" description="Helical" evidence="21">
    <location>
        <begin position="5811"/>
        <end position="5832"/>
    </location>
</feature>
<dbReference type="GO" id="GO:0001917">
    <property type="term" value="C:photoreceptor inner segment"/>
    <property type="evidence" value="ECO:0007669"/>
    <property type="project" value="UniProtKB-SubCell"/>
</dbReference>
<feature type="transmembrane region" description="Helical" evidence="21">
    <location>
        <begin position="5883"/>
        <end position="5902"/>
    </location>
</feature>
<dbReference type="SMART" id="SM00303">
    <property type="entry name" value="GPS"/>
    <property type="match status" value="1"/>
</dbReference>
<keyword evidence="17" id="KW-0966">Cell projection</keyword>
<dbReference type="PANTHER" id="PTHR46682:SF1">
    <property type="entry name" value="ADHESION G-PROTEIN COUPLED RECEPTOR V1"/>
    <property type="match status" value="1"/>
</dbReference>
<keyword evidence="9" id="KW-0378">Hydrolase</keyword>
<dbReference type="PROSITE" id="PS50912">
    <property type="entry name" value="EAR"/>
    <property type="match status" value="1"/>
</dbReference>
<feature type="transmembrane region" description="Helical" evidence="21">
    <location>
        <begin position="5844"/>
        <end position="5863"/>
    </location>
</feature>
<reference evidence="26" key="1">
    <citation type="submission" date="2025-08" db="UniProtKB">
        <authorList>
            <consortium name="RefSeq"/>
        </authorList>
    </citation>
    <scope>IDENTIFICATION</scope>
</reference>
<feature type="domain" description="G-protein coupled receptors family 2 profile 2" evidence="24">
    <location>
        <begin position="5808"/>
        <end position="6059"/>
    </location>
</feature>
<dbReference type="GO" id="GO:0007601">
    <property type="term" value="P:visual perception"/>
    <property type="evidence" value="ECO:0007669"/>
    <property type="project" value="TreeGrafter"/>
</dbReference>
<protein>
    <recommendedName>
        <fullName evidence="18">Adhesion G-protein coupled receptor V1</fullName>
    </recommendedName>
    <alternativeName>
        <fullName evidence="20">G-protein coupled receptor 98</fullName>
    </alternativeName>
    <alternativeName>
        <fullName evidence="19">Very large G-protein coupled receptor 1</fullName>
    </alternativeName>
</protein>
<evidence type="ECO:0000256" key="9">
    <source>
        <dbReference type="ARBA" id="ARBA00022801"/>
    </source>
</evidence>
<dbReference type="InterPro" id="IPR057244">
    <property type="entry name" value="GAIN_B"/>
</dbReference>
<dbReference type="Gene3D" id="2.60.120.200">
    <property type="match status" value="1"/>
</dbReference>
<evidence type="ECO:0000256" key="21">
    <source>
        <dbReference type="SAM" id="Phobius"/>
    </source>
</evidence>
<evidence type="ECO:0000256" key="4">
    <source>
        <dbReference type="ARBA" id="ARBA00007343"/>
    </source>
</evidence>
<dbReference type="RefSeq" id="XP_055367079.1">
    <property type="nucleotide sequence ID" value="XM_055511104.1"/>
</dbReference>
<dbReference type="PROSITE" id="PS50221">
    <property type="entry name" value="GAIN_B"/>
    <property type="match status" value="1"/>
</dbReference>
<dbReference type="GO" id="GO:0010855">
    <property type="term" value="F:adenylate cyclase inhibitor activity"/>
    <property type="evidence" value="ECO:0007669"/>
    <property type="project" value="TreeGrafter"/>
</dbReference>
<gene>
    <name evidence="26" type="primary">adgrv1</name>
</gene>
<dbReference type="Pfam" id="PF03160">
    <property type="entry name" value="Calx-beta"/>
    <property type="match status" value="34"/>
</dbReference>
<dbReference type="GO" id="GO:0060171">
    <property type="term" value="C:stereocilium membrane"/>
    <property type="evidence" value="ECO:0007669"/>
    <property type="project" value="UniProtKB-SubCell"/>
</dbReference>
<dbReference type="InterPro" id="IPR046338">
    <property type="entry name" value="GAIN_dom_sf"/>
</dbReference>
<dbReference type="GO" id="GO:0016787">
    <property type="term" value="F:hydrolase activity"/>
    <property type="evidence" value="ECO:0007669"/>
    <property type="project" value="UniProtKB-KW"/>
</dbReference>
<dbReference type="FunFam" id="2.60.40.2030:FF:000020">
    <property type="entry name" value="Adhesion G protein-coupled receptor V1"/>
    <property type="match status" value="1"/>
</dbReference>
<dbReference type="GO" id="GO:0048513">
    <property type="term" value="P:animal organ development"/>
    <property type="evidence" value="ECO:0007669"/>
    <property type="project" value="UniProtKB-ARBA"/>
</dbReference>
<feature type="domain" description="GAIN-B" evidence="23">
    <location>
        <begin position="5648"/>
        <end position="5806"/>
    </location>
</feature>
<evidence type="ECO:0000256" key="10">
    <source>
        <dbReference type="ARBA" id="ARBA00022837"/>
    </source>
</evidence>
<dbReference type="GO" id="GO:0007605">
    <property type="term" value="P:sensory perception of sound"/>
    <property type="evidence" value="ECO:0007669"/>
    <property type="project" value="TreeGrafter"/>
</dbReference>
<dbReference type="PANTHER" id="PTHR46682">
    <property type="entry name" value="ADHESION G-PROTEIN COUPLED RECEPTOR V1"/>
    <property type="match status" value="1"/>
</dbReference>
<dbReference type="InterPro" id="IPR006558">
    <property type="entry name" value="LamG-like"/>
</dbReference>
<comment type="similarity">
    <text evidence="4">Belongs to the G-protein coupled receptor 2 family. Adhesion G-protein coupled receptor (ADGR) subfamily.</text>
</comment>
<dbReference type="SUPFAM" id="SSF141072">
    <property type="entry name" value="CalX-like"/>
    <property type="match status" value="37"/>
</dbReference>
<dbReference type="OrthoDB" id="2324346at2759"/>
<dbReference type="GO" id="GO:0005737">
    <property type="term" value="C:cytoplasm"/>
    <property type="evidence" value="ECO:0007669"/>
    <property type="project" value="TreeGrafter"/>
</dbReference>
<dbReference type="FunFam" id="2.60.40.2030:FF:000023">
    <property type="entry name" value="Adhesion G protein-coupled receptor V1"/>
    <property type="match status" value="1"/>
</dbReference>
<dbReference type="SMART" id="SM00237">
    <property type="entry name" value="Calx_beta"/>
    <property type="match status" value="18"/>
</dbReference>
<keyword evidence="13 21" id="KW-0472">Membrane</keyword>
<proteinExistence type="inferred from homology"/>
<evidence type="ECO:0000256" key="16">
    <source>
        <dbReference type="ARBA" id="ARBA00023224"/>
    </source>
</evidence>
<feature type="transmembrane region" description="Helical" evidence="21">
    <location>
        <begin position="5960"/>
        <end position="5986"/>
    </location>
</feature>
<dbReference type="Pfam" id="PF00002">
    <property type="entry name" value="7tm_2"/>
    <property type="match status" value="1"/>
</dbReference>
<comment type="subcellular location">
    <subcellularLocation>
        <location evidence="3">Cell membrane</location>
        <topology evidence="3">Multi-pass membrane protein</topology>
    </subcellularLocation>
    <subcellularLocation>
        <location evidence="1">Cell projection</location>
        <location evidence="1">Stereocilium membrane</location>
    </subcellularLocation>
    <subcellularLocation>
        <location evidence="2">Photoreceptor inner segment</location>
    </subcellularLocation>
</comment>
<evidence type="ECO:0000256" key="3">
    <source>
        <dbReference type="ARBA" id="ARBA00004651"/>
    </source>
</evidence>
<keyword evidence="15 26" id="KW-0675">Receptor</keyword>
<keyword evidence="12" id="KW-0297">G-protein coupled receptor</keyword>
<keyword evidence="8" id="KW-0677">Repeat</keyword>
<evidence type="ECO:0000256" key="20">
    <source>
        <dbReference type="ARBA" id="ARBA00083929"/>
    </source>
</evidence>
<dbReference type="InterPro" id="IPR000832">
    <property type="entry name" value="GPCR_2_secretin-like"/>
</dbReference>
<dbReference type="InterPro" id="IPR003644">
    <property type="entry name" value="Calx_beta"/>
</dbReference>
<dbReference type="GO" id="GO:0071277">
    <property type="term" value="P:cellular response to calcium ion"/>
    <property type="evidence" value="ECO:0007669"/>
    <property type="project" value="TreeGrafter"/>
</dbReference>
<evidence type="ECO:0000313" key="25">
    <source>
        <dbReference type="Proteomes" id="UP000515150"/>
    </source>
</evidence>
<evidence type="ECO:0000259" key="23">
    <source>
        <dbReference type="PROSITE" id="PS50221"/>
    </source>
</evidence>
<dbReference type="Pfam" id="PF13385">
    <property type="entry name" value="Laminin_G_3"/>
    <property type="match status" value="1"/>
</dbReference>
<dbReference type="SUPFAM" id="SSF49899">
    <property type="entry name" value="Concanavalin A-like lectins/glucanases"/>
    <property type="match status" value="1"/>
</dbReference>
<dbReference type="CDD" id="cd13952">
    <property type="entry name" value="7tm_classB"/>
    <property type="match status" value="1"/>
</dbReference>
<dbReference type="FunFam" id="2.60.40.2030:FF:000013">
    <property type="entry name" value="Adhesion G-protein coupled receptor V1"/>
    <property type="match status" value="1"/>
</dbReference>
<evidence type="ECO:0000256" key="1">
    <source>
        <dbReference type="ARBA" id="ARBA00004289"/>
    </source>
</evidence>
<dbReference type="FunFam" id="2.60.40.2030:FF:000017">
    <property type="entry name" value="Adhesion G protein-coupled receptor V1"/>
    <property type="match status" value="3"/>
</dbReference>
<evidence type="ECO:0000256" key="22">
    <source>
        <dbReference type="SAM" id="SignalP"/>
    </source>
</evidence>
<feature type="transmembrane region" description="Helical" evidence="21">
    <location>
        <begin position="6033"/>
        <end position="6057"/>
    </location>
</feature>
<evidence type="ECO:0000256" key="2">
    <source>
        <dbReference type="ARBA" id="ARBA00004437"/>
    </source>
</evidence>
<name>A0A9W2XZN9_BETSP</name>
<dbReference type="Gene3D" id="2.60.40.2030">
    <property type="match status" value="35"/>
</dbReference>
<accession>A0A9W2XZN9</accession>
<dbReference type="Gene3D" id="2.60.220.50">
    <property type="match status" value="1"/>
</dbReference>
<keyword evidence="16" id="KW-0807">Transducer</keyword>
<evidence type="ECO:0000256" key="15">
    <source>
        <dbReference type="ARBA" id="ARBA00023170"/>
    </source>
</evidence>
<evidence type="ECO:0000256" key="19">
    <source>
        <dbReference type="ARBA" id="ARBA00078072"/>
    </source>
</evidence>
<keyword evidence="25" id="KW-1185">Reference proteome</keyword>
<evidence type="ECO:0000256" key="12">
    <source>
        <dbReference type="ARBA" id="ARBA00023040"/>
    </source>
</evidence>
<evidence type="ECO:0000256" key="7">
    <source>
        <dbReference type="ARBA" id="ARBA00022729"/>
    </source>
</evidence>
<dbReference type="Proteomes" id="UP000515150">
    <property type="component" value="Chromosome 9"/>
</dbReference>
<dbReference type="SMART" id="SM00560">
    <property type="entry name" value="LamGL"/>
    <property type="match status" value="1"/>
</dbReference>
<evidence type="ECO:0000256" key="14">
    <source>
        <dbReference type="ARBA" id="ARBA00023157"/>
    </source>
</evidence>
<sequence>MLPVLLAAGLILALSVPGVTSLAATLRFSGQTDFAVVESNSSVVRLVIERVGDPVNVTALVQLEGDDTKDFQTNNAPALLTSSESSKTIFIGVKDDDLPEADETFTFSLTVQTSTNGVTLGQPNKATITILSNDNAFGIVAFNSSEEIVVDEPRGRSYLVPFTLIREMGTYGSVTVNFEVSEGPNPAIEDLSPDRGNITFSVGQAVLQFGVLIQDDQIPEDDEVFVVRLTAVAGGALLRPNASSVRLRIRRNDSPLRFLLSMVAVQESAGVIALNLTRGRLTEDGEIVGSVDTKVSVDYVVVRGEGVGSATPAVDFLDLQTVKTVTFPPYVYKASLLFNITDDNLPEIAESFQLILQEDTIQGDAVLVYPNAVLVTIEPNDKPYGVLSISSAVIQPIAINEDLTQRFDGIVIVRNGGSYGAVSANWSISRNSSDGSPVSDDLAPSAGTVRFAAGQVFAIIPINIVGDDQPEEAEAFVFRLLPRTVTGNAEVDEPMEMVFYIQDSDNVYGLFQFDPSKGQSIYSGPEGRFLSLNFLREGGTLGDVSMTLTALYIPAGPIDPALALDQVFNASRSISVAFARERTVHFMLPIRNDAFLQNNAHFLIQLDSLELINISPRIPSNSPRFGGAQNLTLLITPDIANGEIGFTSNTTVVVNEPEESNSSVVSLPLWRDGTDGKAEVFWTLQPTGANRGDVTAADLNPLNGSVVFLSGQSDTAINFTIMADNVPEVNESLLLTLDRSNVANKILKSGFTSREIVILENDDPGGVFEFSPISRGPWVISEGETVELHVVRTQGQLLNQFLRYDVMPAGDTEFYGATGILEFKPGETEVVWALFAKTDHVPELDETYSVVLSSHSTPPSRLGNHREVNITVRKSDDPFGVIEFIQSGLTVTINESKGNTMHQAMFPVARNWGNFGEVSVSWVLEPSLSDDVTPLKGNITFKEGENLKNITVFSLPDEIPEDKENFTIKLLNATGGARLGNTLSATLCIDKNDDPIYFSEPVTMHLQEGQVANFTILRAGQADFVATVMYRVEYGDASPGDLTILRNDTLLVYNVGEWVKNISVGVQDDNIPETDEAFHIVLYNASGDAVVYGAQTATVVIKANDDANGIFSLEAIEKPVEEGKTNSFYVLRARGHFGNVTVFWQLFANDSVTPLQERQEFTNTSGSITFTTGEATKPIVVEAISDKMPEFNEFYVLKLVNVSGGYPGEGGRLANTSLNTSVVIPFNDDPFGVFAISDNSLNLEVAEDVLSEEDMRNVASVTILRQQGAFGEVRVAWEIVSDRFPEGLPLMDDLLLLASFPREVELRPHARRPHSATDTWFFSGNPGAYGAISPEDGPAAVGNFTLSAWLVPSPNTDGFILCKGIRNGTLYYGVKVLTNASHVTVMLYYTVAGSNSTHIARASAEYFAEDHKWLHVIITVDDGIIEFFLNGNPIPGGLKSIKGESIADDISCPGSASLFIGSDPEGSQCYRGLLQDVRLYHVRLNDSHIQELYNESAKKDLRNISGYLRYWQEERQKSFMVEVKDDNLQEGEETFYLQLVAVQGGARLPVPRPTALLRVMKSDNANGLFGFIGPCVPDITEEGSIVSCSVERTLGSLDYVYVNYTVTQPHSSDSMTPAHQDFLNATGTVLFMPGMRCESLNLLVLDDNLPELEESFQVTLVSAESGDGKPSSTLTSGASIDPWASVNTVTVKASDHPYGLLQFQSSPPGEGLISPALEPAHITVLEEAGQIHLVVARAQGLLGHVMVGYMTAPVTALSNRDYEDSEGMLDFLPGDRVKFINVTITDNSNPELEKIFKVVLYNPNGGVNQFLSSEGSGSGESDSDFLLLSYPHHASLGVASSITVTIAASDDAHGVFQFNPQYLFVNGTEPEDGRSSVVLQVDRFSGNLSNVTLYWETDPRSEGQLLHSFGNITFGIGQKSGNIIVNVADDETPELDDSFNVSLVNVSHGRLGIQTSAILTVLASDNPYGVFVFANSTKSARLPEANSNVSLTILRQKGLMGQVRVTYGTLNEADPGPYSTPGVGRATEGRDFVPLQDSVVFMANQSEAKIILQVLDDEDPERDEAVFLKLISVQLIKGEQERLILNSPSLGPRADTVAQVTVEASDGAFGVLQLSTSAVSVPEHYVGPIINVTRTGGIFADVSVKFRAMPWTASISEDYSVASSDVVLLEGESSKSVPIYVINDMVPEVEETFFIELINQTTGGALLGEPTRASITILPSDDPFGAFVFQAVPVTIEEPASNSTEVTFPIVRNAGHIGTVAVQWQATVNGKLAVGDIRPTSGEVRFAPGETTKTLRVEILADDVPEITEVIRVELTGASNGGSLGAGTTVDITVPANDNPYGTVYFEQSVYRVQEPLEGVYRANITVHRSGGHFGQLEVVYSTSEADVVGSAQANGQKLLTYYNPPKAGSPSTAPVMTVNITGQPDPLVACAAACLRQPACQAFSTSSGAAPSCTWVASGADQLTSRPQVVTYVKNVTAAAVLFSAQAVAGSDYTPVTAQSAFMEDGSGTANLTVPILTDTFPEMDESFSIQILKVGLINQTVAQKNLPSIGQPDRAVVTIAMNGDAFGVFLIYSLSPNATNKGLYLEVHEEPMVVVPLVIERRGGNLGNVSVEWNYVGGKATPGVDFSAIGGTLYFDGDLNKTIEIVIKDDLEPEDSESLMIGLVKTEGGSRILPSSDTVTVVILANDHVAGIVGFHPTSRSLIARKGEKLSLLVLRTAPGLGNVSVEWSVQGPLVLQTFTQTSGKLFFSERQLNDTIVLQLLDGKPENKAEYKVTLSNIQTYGVAATGSAALDVQGREAVLTVDTSDTPYRLLTIAPSSLRVTTEEGARTVNIYVNRELGASGAVNITYEVKRGSLQDLSKVDGALADPGQDFISGTGSVVLQEGQTSVAIPVTILEDENPELQEFFLVNITSAVLITTLATVVQLDVQGLVAEISISANDGISGIIEWRITTYEVNETSGSLTLEVYRNKGTYGNVSLLFSAKNLEAQQGLDYITNDTMLHFVHGERHKFVEVQIVDDTIPEGPERFQLILSQPSARLELGMNTTATVTILASDDGHGVISFNTSEHFVLREPTSVLGLSQSVARLYVVRNPEEGTFGTVTVHFTITDTNGSLAEADLTPAQGFVVLEDKVRFKMLEIWAVLDAEPEANETFTVTLFDPTGGARLGSQLHRVITILENLAPSGLFRITPTLNRTNTEVVAAEGGTVFLSVSRSNGLESAVSVEWETQSDTATAARGSLPVMGVYQSFEFSPTSAWCSLPHDTSFLAVRLDRKPVVGAYYTLATVYRWQGVFVPVESFSIQEPSSCVGFVVNGSTYIGITHGGPPFSPAANLSIFKLQKDLNVTLEQTLGVEALTVKHVSTEGMEYLIVGSQVFVWTGGSFTLLQTLGFEQRILSVTPFTHDAVPHLVVCIDRQSGGCVLLPWTSGKFQKPQPLSLSGRVSQVETISRRGEDTLLLAVIEGSSPSCEVLQWRSGQLSTQFTQLTQSTQSIPHKGLTSVHLFSSSGITYALLAGNNGSSLYSWRTDVNLFAMILVAPPAIRYLSLMAPLLNSTRTLLASVEESSSTIYEFTAVSNQSDFIPSSGELYFAPGDRELELAVSILDDDIPEVQEYFKVILKNPKGGAEIGFGGQVTVSVPANDDAHGIIGFAQNSLFMEVEELMQNNLISLKVERRRGTFGTVTVHWVASGSLADINPTSGVVRFSGGQSEAIISLTVVADDVPELRENVTITIDDVTTEGLQDPRQAAGVDRQRAQALLSILPNDSPYGVLGWHVDSVFTQTQEPSRTPVNVTLTIVREQGSFGEVAVHYQTRPALYLPPSNQATAGMDYSAKEGTINMINGATVAIVTVTILPDDVPELAESLVVNITRVEVVGGPLGAQQPSVKRPGMEVAQVTIEENDDPRGILQFNVSENIPGSVLAYEVPPPDNIIHLPVVRLAGMTGRLVLYWEARPVTADLNDFSPAAGNITFQDGQREARISITILDDEQVESSENFTVKLLSVSGGARLGVVPSATVTIPSNDSPLGQFGFQQLEVTVSEPEFVNDPAAVATLAVQRSAGGKGAVTLSWQLEERAKGDLSPLNGTLVFSEGDTVKTFVVRALADSVLEGDEHFAVQLVPAESGAVISPLNGIATITIRANKAALGIIGIAESSSLVLIGEPQGGYNGSAVVSLVRGPGVFGDVQISWNMVPAVASEFEVTSGTVTFRDGQSTAAIILQTLDDDLPEERREYQLVVTSTTPGLDISPTARQAKVIMAASDSPHGIFSFSQRELRATEEEGTINVTVTRSLGSLGRVWVAYQTSGDTAVSGADFKPASGQLLFNAGQTSQQLALNVTDDSLPEGPEMFFLNLTDVSLVNASGVDYMVRESGLQLDQPPTIGNISSLMVVILKNDNVEGVLEFRQDYVNITVEEEVGSILLPVVRRVGSFGPVSAQFISRGLSATPDLDYILKNGSVTFVHGQNTSYINITIIDDVASEYAETFEVVLVGATDGGVLGAHRLTRITIAKSDSPSGVVRFLNETLIPLLNPNSTLPLSLVVKRAGGLVGNATVAWLIRGPNSREALPAINTDIRDPVNGSFFFRDGEESAHTIELRILPHGEVEVEETFIVELSILSGEMDVDPHAGSVTLKIEKFGDPNGIVLFAADSLQERVYNESTEAEGPFNISLLVRRREGVMGNITVRWQIQSESDIAGDFLATAGAVVILEGQREADIVLSLMPDTVPELEELYTVRLTAVDGGATLDADPNLLKTIIRVRANDEPHGVFSLNPEQQSVTVTGSESQITRALLLNVTRLAGLFGNASVGYRLRGRKDGEVMDIGDVLGVQAEGRLFLREGQPFSAVTVPINSQAFLTVGDSFTAELTDVRLESPVLGSLPRLLHEASVAKVAVPEQAASSEVGFASVALRVSNLETGACEAKVTRTGLFGDISLQWEAGYPSGQVPAGFRSGAISPGSGSLTLAHGERSKAMSLTAIANTLEPTSYAVHLTSAKSANGGAFKLRPGFTLAEVEPLGVYQFAPESRQLQTAEDSQTITLYVQRLYGFHSNTTHVSYATTAGSAKAGEDFVAVPEGRVVFDSPLQMNASLHLSLRDDSLSEPDEHFYVNLTDVQAAAWRDTSPRLNPQHSVATVTILASDVTGGVLSIGPELVQVAEDREEGTAQERRVVLRVRRSDSLAGVVKVRVQAYGDGSKAPPFTPEPGGALAKEQQDFRLESTTVSLEAGQNETQVVLLILDDSEPEGQEVFFIYLSDPEGGAQITGNPHQGFGAFAKITILGSDFHNGIVGFSVASLIGKVLDEDSKNRAAVLYLQRQENRAFEDVQISWRVTFNKALPTLVSNGVDLSRQLVQTSGSTLCRRGETLCALTLEAQDDEEPEYQLWFLVEIFQVGTGATINETARFANITMAESDDPRGVVYFAVGHRLPIATITATNLSLQVYRQASTASATSVYYRTLELPREEALGPSAVWPAKSGMDFTKQEGQLIFDVGQRNATLDIYLTPQLASSLPTPKRFQVELYNATGGARVHPRFGLANVTLVSDAESEAVWVLLDQLQQPLQAEVLNQALQGLSSKVTRTLTGEQMTAVLEAFEKVLTEAERTPLQESSRNLTYDLLCALADPGRADTRGLNHLAGVAERFAFSLLVHSQCEIRRVVLETCPHMTISALRSYPTEINGYKFRGANGDFFQLPDTLLPVPAALSADCGNFSQIQLTEFRTDHWFLSNETSNALNGKVFSTSLQDRGSRPLEVGHEVVYRIHTTGQQVKPGRSLCLLWNQTTASWSSDGQYCRLVKESGNYVECACSHLSIYTAYAELSTLATYNEAFYASGFICISGFALAIISHVLCSRFPMFAAKLLTHMMVSCLGAQICFLVSVFRGRLLSDDSCATLALFSHYFHLSQFFWMLIQAVNFWQVLVMNDEHTERRYLLYFLLGWGLPALVVVVLVVVLLGGFGWPMSSVYGLVQGDVCFIPNIYAALSTAVLVPLVCLVAVLVVFVHAYQVTQQWKAYDDVYRGRTNSTEVPLVLYLFVLVSLVWLWAGLHMGYRYMWLLILYVIFNCLLGLYVFAVYFVMHNQLCWPTKASYTVEMSGHDSPDATYQGAGPATIGGEMSKSTQNLISAMEEVSADWERASLRPGGQPSDVFKASPVMGTYATDGGFVNTNLVTADEESQEFDDLIFALKTGTGLNVSDNESIPGSHDGGSVSSSQIVELRRIPIADTHL</sequence>
<keyword evidence="14" id="KW-1015">Disulfide bond</keyword>
<evidence type="ECO:0000256" key="5">
    <source>
        <dbReference type="ARBA" id="ARBA00022475"/>
    </source>
</evidence>
<evidence type="ECO:0000256" key="17">
    <source>
        <dbReference type="ARBA" id="ARBA00023273"/>
    </source>
</evidence>
<dbReference type="GeneID" id="114862776"/>
<organism evidence="25 26">
    <name type="scientific">Betta splendens</name>
    <name type="common">Siamese fighting fish</name>
    <dbReference type="NCBI Taxonomy" id="158456"/>
    <lineage>
        <taxon>Eukaryota</taxon>
        <taxon>Metazoa</taxon>
        <taxon>Chordata</taxon>
        <taxon>Craniata</taxon>
        <taxon>Vertebrata</taxon>
        <taxon>Euteleostomi</taxon>
        <taxon>Actinopterygii</taxon>
        <taxon>Neopterygii</taxon>
        <taxon>Teleostei</taxon>
        <taxon>Neoteleostei</taxon>
        <taxon>Acanthomorphata</taxon>
        <taxon>Anabantaria</taxon>
        <taxon>Anabantiformes</taxon>
        <taxon>Anabantoidei</taxon>
        <taxon>Osphronemidae</taxon>
        <taxon>Betta</taxon>
    </lineage>
</organism>
<keyword evidence="6 21" id="KW-0812">Transmembrane</keyword>
<dbReference type="InterPro" id="IPR013320">
    <property type="entry name" value="ConA-like_dom_sf"/>
</dbReference>
<dbReference type="FunFam" id="2.60.40.2030:FF:000009">
    <property type="entry name" value="adhesion G-protein coupled receptor V1"/>
    <property type="match status" value="1"/>
</dbReference>
<dbReference type="FunFam" id="2.60.40.2030:FF:000007">
    <property type="entry name" value="Adhesion G-protein coupled receptor V1"/>
    <property type="match status" value="4"/>
</dbReference>
<dbReference type="FunFam" id="2.60.40.2030:FF:000028">
    <property type="entry name" value="Adhesion G-protein coupled receptor V1"/>
    <property type="match status" value="1"/>
</dbReference>